<organism evidence="1 2">
    <name type="scientific">Austropuccinia psidii MF-1</name>
    <dbReference type="NCBI Taxonomy" id="1389203"/>
    <lineage>
        <taxon>Eukaryota</taxon>
        <taxon>Fungi</taxon>
        <taxon>Dikarya</taxon>
        <taxon>Basidiomycota</taxon>
        <taxon>Pucciniomycotina</taxon>
        <taxon>Pucciniomycetes</taxon>
        <taxon>Pucciniales</taxon>
        <taxon>Sphaerophragmiaceae</taxon>
        <taxon>Austropuccinia</taxon>
    </lineage>
</organism>
<gene>
    <name evidence="1" type="ORF">O181_128883</name>
</gene>
<dbReference type="EMBL" id="AVOT02133158">
    <property type="protein sequence ID" value="MBW0589168.1"/>
    <property type="molecule type" value="Genomic_DNA"/>
</dbReference>
<keyword evidence="2" id="KW-1185">Reference proteome</keyword>
<name>A0A9Q3KVT2_9BASI</name>
<evidence type="ECO:0000313" key="2">
    <source>
        <dbReference type="Proteomes" id="UP000765509"/>
    </source>
</evidence>
<sequence length="114" mass="12725">MSTLYNIVHKDLQPFLYYQKDFGQAIQSLRMASGQTSVTSLCDSLFEMDLTLDPSSSLQAHVLHFQKKDTTFKCLVANTNGLVSIKEGAAAGFLLRSLKQDSSLSSLHKNLYYI</sequence>
<evidence type="ECO:0000313" key="1">
    <source>
        <dbReference type="EMBL" id="MBW0589168.1"/>
    </source>
</evidence>
<dbReference type="OrthoDB" id="2513590at2759"/>
<comment type="caution">
    <text evidence="1">The sequence shown here is derived from an EMBL/GenBank/DDBJ whole genome shotgun (WGS) entry which is preliminary data.</text>
</comment>
<protein>
    <submittedName>
        <fullName evidence="1">Uncharacterized protein</fullName>
    </submittedName>
</protein>
<accession>A0A9Q3KVT2</accession>
<proteinExistence type="predicted"/>
<reference evidence="1" key="1">
    <citation type="submission" date="2021-03" db="EMBL/GenBank/DDBJ databases">
        <title>Draft genome sequence of rust myrtle Austropuccinia psidii MF-1, a brazilian biotype.</title>
        <authorList>
            <person name="Quecine M.C."/>
            <person name="Pachon D.M.R."/>
            <person name="Bonatelli M.L."/>
            <person name="Correr F.H."/>
            <person name="Franceschini L.M."/>
            <person name="Leite T.F."/>
            <person name="Margarido G.R.A."/>
            <person name="Almeida C.A."/>
            <person name="Ferrarezi J.A."/>
            <person name="Labate C.A."/>
        </authorList>
    </citation>
    <scope>NUCLEOTIDE SEQUENCE</scope>
    <source>
        <strain evidence="1">MF-1</strain>
    </source>
</reference>
<dbReference type="Proteomes" id="UP000765509">
    <property type="component" value="Unassembled WGS sequence"/>
</dbReference>
<dbReference type="AlphaFoldDB" id="A0A9Q3KVT2"/>